<evidence type="ECO:0000313" key="11">
    <source>
        <dbReference type="Proteomes" id="UP000092462"/>
    </source>
</evidence>
<name>A0A1B0EYW2_PHLPP</name>
<evidence type="ECO:0000313" key="10">
    <source>
        <dbReference type="EnsemblMetazoa" id="PPAI008730-PA"/>
    </source>
</evidence>
<dbReference type="Gene3D" id="3.40.50.10490">
    <property type="entry name" value="Glucose-6-phosphate isomerase like protein, domain 1"/>
    <property type="match status" value="1"/>
</dbReference>
<dbReference type="VEuPathDB" id="VectorBase:PPAPM1_003292"/>
<keyword evidence="5" id="KW-0687">Ribonucleoprotein</keyword>
<dbReference type="VEuPathDB" id="VectorBase:PPAPM1_007749"/>
<dbReference type="Proteomes" id="UP000092462">
    <property type="component" value="Unassembled WGS sequence"/>
</dbReference>
<reference evidence="10" key="1">
    <citation type="submission" date="2022-08" db="UniProtKB">
        <authorList>
            <consortium name="EnsemblMetazoa"/>
        </authorList>
    </citation>
    <scope>IDENTIFICATION</scope>
    <source>
        <strain evidence="10">Israel</strain>
    </source>
</reference>
<dbReference type="PROSITE" id="PS00962">
    <property type="entry name" value="RIBOSOMAL_S2_1"/>
    <property type="match status" value="1"/>
</dbReference>
<accession>A0A1B0EYW2</accession>
<dbReference type="SUPFAM" id="SSF52313">
    <property type="entry name" value="Ribosomal protein S2"/>
    <property type="match status" value="1"/>
</dbReference>
<dbReference type="Pfam" id="PF23030">
    <property type="entry name" value="SCAF11-like_C"/>
    <property type="match status" value="1"/>
</dbReference>
<dbReference type="InterPro" id="IPR001865">
    <property type="entry name" value="Ribosomal_uS2"/>
</dbReference>
<dbReference type="AlphaFoldDB" id="A0A1B0EYW2"/>
<dbReference type="GO" id="GO:0006412">
    <property type="term" value="P:translation"/>
    <property type="evidence" value="ECO:0007669"/>
    <property type="project" value="InterPro"/>
</dbReference>
<dbReference type="InterPro" id="IPR023591">
    <property type="entry name" value="Ribosomal_uS2_flav_dom_sf"/>
</dbReference>
<dbReference type="InterPro" id="IPR057031">
    <property type="entry name" value="SFR19-like_C"/>
</dbReference>
<dbReference type="GO" id="GO:0005763">
    <property type="term" value="C:mitochondrial small ribosomal subunit"/>
    <property type="evidence" value="ECO:0007669"/>
    <property type="project" value="UniProtKB-ARBA"/>
</dbReference>
<evidence type="ECO:0000256" key="6">
    <source>
        <dbReference type="ARBA" id="ARBA00059792"/>
    </source>
</evidence>
<dbReference type="GO" id="GO:0003735">
    <property type="term" value="F:structural constituent of ribosome"/>
    <property type="evidence" value="ECO:0007669"/>
    <property type="project" value="InterPro"/>
</dbReference>
<evidence type="ECO:0000256" key="4">
    <source>
        <dbReference type="ARBA" id="ARBA00023128"/>
    </source>
</evidence>
<dbReference type="EMBL" id="AJVK01035434">
    <property type="status" value="NOT_ANNOTATED_CDS"/>
    <property type="molecule type" value="Genomic_DNA"/>
</dbReference>
<evidence type="ECO:0000256" key="3">
    <source>
        <dbReference type="ARBA" id="ARBA00022980"/>
    </source>
</evidence>
<dbReference type="GO" id="GO:0005743">
    <property type="term" value="C:mitochondrial inner membrane"/>
    <property type="evidence" value="ECO:0007669"/>
    <property type="project" value="UniProtKB-ARBA"/>
</dbReference>
<evidence type="ECO:0000256" key="7">
    <source>
        <dbReference type="ARBA" id="ARBA00071390"/>
    </source>
</evidence>
<dbReference type="CDD" id="cd01425">
    <property type="entry name" value="RPS2"/>
    <property type="match status" value="1"/>
</dbReference>
<dbReference type="InterPro" id="IPR005706">
    <property type="entry name" value="Ribosomal_uS2_bac/mit/plastid"/>
</dbReference>
<comment type="similarity">
    <text evidence="2">Belongs to the universal ribosomal protein uS2 family.</text>
</comment>
<keyword evidence="11" id="KW-1185">Reference proteome</keyword>
<evidence type="ECO:0000259" key="9">
    <source>
        <dbReference type="Pfam" id="PF23030"/>
    </source>
</evidence>
<comment type="function">
    <text evidence="6">Required for mitoribosome formation and stability, and mitochondrial translation.</text>
</comment>
<organism evidence="10 11">
    <name type="scientific">Phlebotomus papatasi</name>
    <name type="common">Sandfly</name>
    <dbReference type="NCBI Taxonomy" id="29031"/>
    <lineage>
        <taxon>Eukaryota</taxon>
        <taxon>Metazoa</taxon>
        <taxon>Ecdysozoa</taxon>
        <taxon>Arthropoda</taxon>
        <taxon>Hexapoda</taxon>
        <taxon>Insecta</taxon>
        <taxon>Pterygota</taxon>
        <taxon>Neoptera</taxon>
        <taxon>Endopterygota</taxon>
        <taxon>Diptera</taxon>
        <taxon>Nematocera</taxon>
        <taxon>Psychodoidea</taxon>
        <taxon>Psychodidae</taxon>
        <taxon>Phlebotomus</taxon>
        <taxon>Phlebotomus</taxon>
    </lineage>
</organism>
<dbReference type="EnsemblMetazoa" id="PPAI008730-RA">
    <property type="protein sequence ID" value="PPAI008730-PA"/>
    <property type="gene ID" value="PPAI008730"/>
</dbReference>
<dbReference type="VEuPathDB" id="VectorBase:PPAI008730"/>
<dbReference type="FunFam" id="3.40.50.10490:FF:000026">
    <property type="entry name" value="28S ribosomal protein S2, mitochondrial"/>
    <property type="match status" value="1"/>
</dbReference>
<proteinExistence type="inferred from homology"/>
<feature type="domain" description="SFR19-like C-terminal" evidence="9">
    <location>
        <begin position="15"/>
        <end position="89"/>
    </location>
</feature>
<evidence type="ECO:0000256" key="5">
    <source>
        <dbReference type="ARBA" id="ARBA00023274"/>
    </source>
</evidence>
<evidence type="ECO:0000256" key="2">
    <source>
        <dbReference type="ARBA" id="ARBA00006242"/>
    </source>
</evidence>
<dbReference type="PRINTS" id="PR00395">
    <property type="entry name" value="RIBOSOMALS2"/>
</dbReference>
<dbReference type="PANTHER" id="PTHR12534">
    <property type="entry name" value="30S RIBOSOMAL PROTEIN S2 PROKARYOTIC AND ORGANELLAR"/>
    <property type="match status" value="1"/>
</dbReference>
<dbReference type="HAMAP" id="MF_00291_B">
    <property type="entry name" value="Ribosomal_uS2_B"/>
    <property type="match status" value="1"/>
</dbReference>
<protein>
    <recommendedName>
        <fullName evidence="7">Small ribosomal subunit protein uS2m</fullName>
    </recommendedName>
    <alternativeName>
        <fullName evidence="8">28S ribosomal protein S2, mitochondrial</fullName>
    </alternativeName>
</protein>
<keyword evidence="4" id="KW-0496">Mitochondrion</keyword>
<sequence length="337" mass="38651">MRIVDEVPGSAVELHFLRKLNRQERVVEEVKLVLKPHYNKKHITKDEYKDILRKAVPKICHSRTGEINPQKIQTLIEAYVRKFRIKRKLSGGQAGGSGGTKKMLKSLQIEIVDPLTHPDYFNVHDLFTVRDLFNARVHFGHKIGSMDDRMKPYVYGSRLGHLIFDLDITAQHLRDALNFTAHIAYNDGLILFLYRGAMNAHLVEKTAMECGEFSHTRYWRGGVFTNAKVQFKAVTRLPDLCIFFNTLNNVMTQHTAVRDSAKMSIPTIGIVDSNCNPNLITYPVPGNDDSPASIELYCRVFKEAILRGKQKRKEHLEILQQQDAQEANRINELDEKN</sequence>
<dbReference type="InterPro" id="IPR018130">
    <property type="entry name" value="Ribosomal_uS2_CS"/>
</dbReference>
<dbReference type="Pfam" id="PF00318">
    <property type="entry name" value="Ribosomal_S2"/>
    <property type="match status" value="1"/>
</dbReference>
<keyword evidence="3" id="KW-0689">Ribosomal protein</keyword>
<dbReference type="PANTHER" id="PTHR12534:SF0">
    <property type="entry name" value="SMALL RIBOSOMAL SUBUNIT PROTEIN US2M"/>
    <property type="match status" value="1"/>
</dbReference>
<evidence type="ECO:0000256" key="8">
    <source>
        <dbReference type="ARBA" id="ARBA00083109"/>
    </source>
</evidence>
<evidence type="ECO:0000256" key="1">
    <source>
        <dbReference type="ARBA" id="ARBA00004173"/>
    </source>
</evidence>
<comment type="subcellular location">
    <subcellularLocation>
        <location evidence="1">Mitochondrion</location>
    </subcellularLocation>
</comment>